<evidence type="ECO:0000256" key="4">
    <source>
        <dbReference type="ARBA" id="ARBA00011894"/>
    </source>
</evidence>
<dbReference type="AlphaFoldDB" id="A0A8K1CII0"/>
<protein>
    <recommendedName>
        <fullName evidence="4">uracil phosphoribosyltransferase</fullName>
        <ecNumber evidence="4">2.4.2.9</ecNumber>
    </recommendedName>
</protein>
<sequence length="227" mass="24729">MATTETIAALEGQYQTLDVLKHKALSQLLIKLRDESTPHVEFKHYADRVMRILAEEGLATCATVSETVKTPTGDAFTGLVPQAHICAVSIIRAGDSLLDAVMKCDPTVSVGKILIQRDESSHDKHPMLFYSKLPPQIASYDHVLVVDPMLATAGSVLLAIKTLIDAGVAEEKIVFLNVISCPEGIHTLFKAYPNVKVVTAAVDRGLNEHKYIVPGLGDYGDRYFNTV</sequence>
<evidence type="ECO:0000256" key="8">
    <source>
        <dbReference type="ARBA" id="ARBA00022741"/>
    </source>
</evidence>
<comment type="caution">
    <text evidence="11">The sequence shown here is derived from an EMBL/GenBank/DDBJ whole genome shotgun (WGS) entry which is preliminary data.</text>
</comment>
<dbReference type="Pfam" id="PF14681">
    <property type="entry name" value="UPRTase"/>
    <property type="match status" value="1"/>
</dbReference>
<dbReference type="GO" id="GO:0005525">
    <property type="term" value="F:GTP binding"/>
    <property type="evidence" value="ECO:0007669"/>
    <property type="project" value="UniProtKB-KW"/>
</dbReference>
<evidence type="ECO:0000256" key="2">
    <source>
        <dbReference type="ARBA" id="ARBA00005180"/>
    </source>
</evidence>
<evidence type="ECO:0000256" key="7">
    <source>
        <dbReference type="ARBA" id="ARBA00022679"/>
    </source>
</evidence>
<feature type="domain" description="Phosphoribosyltransferase" evidence="10">
    <location>
        <begin position="19"/>
        <end position="226"/>
    </location>
</feature>
<dbReference type="Gene3D" id="3.40.50.2020">
    <property type="match status" value="1"/>
</dbReference>
<organism evidence="11 12">
    <name type="scientific">Pythium oligandrum</name>
    <name type="common">Mycoparasitic fungus</name>
    <dbReference type="NCBI Taxonomy" id="41045"/>
    <lineage>
        <taxon>Eukaryota</taxon>
        <taxon>Sar</taxon>
        <taxon>Stramenopiles</taxon>
        <taxon>Oomycota</taxon>
        <taxon>Peronosporomycetes</taxon>
        <taxon>Pythiales</taxon>
        <taxon>Pythiaceae</taxon>
        <taxon>Pythium</taxon>
    </lineage>
</organism>
<dbReference type="InterPro" id="IPR029057">
    <property type="entry name" value="PRTase-like"/>
</dbReference>
<keyword evidence="5" id="KW-0021">Allosteric enzyme</keyword>
<keyword evidence="9" id="KW-0342">GTP-binding</keyword>
<keyword evidence="8" id="KW-0547">Nucleotide-binding</keyword>
<keyword evidence="12" id="KW-1185">Reference proteome</keyword>
<name>A0A8K1CII0_PYTOL</name>
<dbReference type="NCBIfam" id="NF001097">
    <property type="entry name" value="PRK00129.1"/>
    <property type="match status" value="1"/>
</dbReference>
<comment type="similarity">
    <text evidence="3">Belongs to the UPRTase family.</text>
</comment>
<dbReference type="CDD" id="cd06223">
    <property type="entry name" value="PRTases_typeI"/>
    <property type="match status" value="1"/>
</dbReference>
<dbReference type="SUPFAM" id="SSF53271">
    <property type="entry name" value="PRTase-like"/>
    <property type="match status" value="1"/>
</dbReference>
<evidence type="ECO:0000313" key="12">
    <source>
        <dbReference type="Proteomes" id="UP000794436"/>
    </source>
</evidence>
<evidence type="ECO:0000259" key="10">
    <source>
        <dbReference type="Pfam" id="PF14681"/>
    </source>
</evidence>
<evidence type="ECO:0000256" key="9">
    <source>
        <dbReference type="ARBA" id="ARBA00023134"/>
    </source>
</evidence>
<comment type="pathway">
    <text evidence="2">Pyrimidine metabolism; UMP biosynthesis via salvage pathway; UMP from uracil: step 1/1.</text>
</comment>
<comment type="cofactor">
    <cofactor evidence="1">
        <name>Mg(2+)</name>
        <dbReference type="ChEBI" id="CHEBI:18420"/>
    </cofactor>
</comment>
<dbReference type="GO" id="GO:0008655">
    <property type="term" value="P:pyrimidine-containing compound salvage"/>
    <property type="evidence" value="ECO:0007669"/>
    <property type="project" value="UniProtKB-ARBA"/>
</dbReference>
<proteinExistence type="inferred from homology"/>
<dbReference type="OrthoDB" id="106623at2759"/>
<keyword evidence="7" id="KW-0808">Transferase</keyword>
<dbReference type="EC" id="2.4.2.9" evidence="4"/>
<evidence type="ECO:0000256" key="3">
    <source>
        <dbReference type="ARBA" id="ARBA00009516"/>
    </source>
</evidence>
<dbReference type="EMBL" id="SPLM01000072">
    <property type="protein sequence ID" value="TMW63850.1"/>
    <property type="molecule type" value="Genomic_DNA"/>
</dbReference>
<dbReference type="Proteomes" id="UP000794436">
    <property type="component" value="Unassembled WGS sequence"/>
</dbReference>
<dbReference type="InterPro" id="IPR000836">
    <property type="entry name" value="PRTase_dom"/>
</dbReference>
<dbReference type="FunFam" id="3.40.50.2020:FF:000023">
    <property type="entry name" value="Probable uracil phosphoribosyltransferase"/>
    <property type="match status" value="1"/>
</dbReference>
<dbReference type="GO" id="GO:0004845">
    <property type="term" value="F:uracil phosphoribosyltransferase activity"/>
    <property type="evidence" value="ECO:0007669"/>
    <property type="project" value="UniProtKB-EC"/>
</dbReference>
<keyword evidence="6" id="KW-0328">Glycosyltransferase</keyword>
<evidence type="ECO:0000256" key="5">
    <source>
        <dbReference type="ARBA" id="ARBA00022533"/>
    </source>
</evidence>
<accession>A0A8K1CII0</accession>
<reference evidence="11" key="1">
    <citation type="submission" date="2019-03" db="EMBL/GenBank/DDBJ databases">
        <title>Long read genome sequence of the mycoparasitic Pythium oligandrum ATCC 38472 isolated from sugarbeet rhizosphere.</title>
        <authorList>
            <person name="Gaulin E."/>
        </authorList>
    </citation>
    <scope>NUCLEOTIDE SEQUENCE</scope>
    <source>
        <strain evidence="11">ATCC 38472_TT</strain>
    </source>
</reference>
<evidence type="ECO:0000256" key="6">
    <source>
        <dbReference type="ARBA" id="ARBA00022676"/>
    </source>
</evidence>
<gene>
    <name evidence="11" type="ORF">Poli38472_002791</name>
</gene>
<evidence type="ECO:0000313" key="11">
    <source>
        <dbReference type="EMBL" id="TMW63850.1"/>
    </source>
</evidence>
<evidence type="ECO:0000256" key="1">
    <source>
        <dbReference type="ARBA" id="ARBA00001946"/>
    </source>
</evidence>